<sequence>MSKRINTTKRPTKIELPEKWLLVDAAGQALGRLASKVAKVLVGKNAATYDPAVVSATKVVVINAAKIKLTGKKLAQKVYYRHSTHMGGLKTTPLAKLMVNQSDEVIRRAVSRMLPKNSLRKIRLDNLKVYADEQHRHIAQQPTKIEL</sequence>
<dbReference type="Pfam" id="PF00572">
    <property type="entry name" value="Ribosomal_L13"/>
    <property type="match status" value="1"/>
</dbReference>
<evidence type="ECO:0000313" key="8">
    <source>
        <dbReference type="Proteomes" id="UP000033958"/>
    </source>
</evidence>
<dbReference type="SUPFAM" id="SSF52161">
    <property type="entry name" value="Ribosomal protein L13"/>
    <property type="match status" value="1"/>
</dbReference>
<evidence type="ECO:0000256" key="1">
    <source>
        <dbReference type="ARBA" id="ARBA00006227"/>
    </source>
</evidence>
<dbReference type="NCBIfam" id="TIGR01066">
    <property type="entry name" value="rplM_bact"/>
    <property type="match status" value="1"/>
</dbReference>
<keyword evidence="3 4" id="KW-0687">Ribonucleoprotein</keyword>
<reference evidence="7 8" key="1">
    <citation type="journal article" date="2015" name="Nature">
        <title>rRNA introns, odd ribosomes, and small enigmatic genomes across a large radiation of phyla.</title>
        <authorList>
            <person name="Brown C.T."/>
            <person name="Hug L.A."/>
            <person name="Thomas B.C."/>
            <person name="Sharon I."/>
            <person name="Castelle C.J."/>
            <person name="Singh A."/>
            <person name="Wilkins M.J."/>
            <person name="Williams K.H."/>
            <person name="Banfield J.F."/>
        </authorList>
    </citation>
    <scope>NUCLEOTIDE SEQUENCE [LARGE SCALE GENOMIC DNA]</scope>
</reference>
<evidence type="ECO:0000256" key="3">
    <source>
        <dbReference type="ARBA" id="ARBA00023274"/>
    </source>
</evidence>
<dbReference type="EMBL" id="LCJZ01000005">
    <property type="protein sequence ID" value="KKT87130.1"/>
    <property type="molecule type" value="Genomic_DNA"/>
</dbReference>
<dbReference type="GO" id="GO:0017148">
    <property type="term" value="P:negative regulation of translation"/>
    <property type="evidence" value="ECO:0007669"/>
    <property type="project" value="TreeGrafter"/>
</dbReference>
<organism evidence="7 8">
    <name type="scientific">candidate division Kazan bacterium GW2011_GWB1_45_10</name>
    <dbReference type="NCBI Taxonomy" id="1620411"/>
    <lineage>
        <taxon>Bacteria</taxon>
        <taxon>Bacteria division Kazan-3B-28</taxon>
    </lineage>
</organism>
<dbReference type="Proteomes" id="UP000033958">
    <property type="component" value="Unassembled WGS sequence"/>
</dbReference>
<evidence type="ECO:0000313" key="7">
    <source>
        <dbReference type="EMBL" id="KKT87130.1"/>
    </source>
</evidence>
<dbReference type="Gene3D" id="3.90.1180.10">
    <property type="entry name" value="Ribosomal protein L13"/>
    <property type="match status" value="1"/>
</dbReference>
<comment type="caution">
    <text evidence="7">The sequence shown here is derived from an EMBL/GenBank/DDBJ whole genome shotgun (WGS) entry which is preliminary data.</text>
</comment>
<dbReference type="HAMAP" id="MF_01366">
    <property type="entry name" value="Ribosomal_uL13"/>
    <property type="match status" value="1"/>
</dbReference>
<dbReference type="PROSITE" id="PS00783">
    <property type="entry name" value="RIBOSOMAL_L13"/>
    <property type="match status" value="1"/>
</dbReference>
<evidence type="ECO:0000256" key="6">
    <source>
        <dbReference type="RuleBase" id="RU003878"/>
    </source>
</evidence>
<protein>
    <recommendedName>
        <fullName evidence="4">Large ribosomal subunit protein uL13</fullName>
    </recommendedName>
</protein>
<dbReference type="CDD" id="cd00392">
    <property type="entry name" value="Ribosomal_L13"/>
    <property type="match status" value="1"/>
</dbReference>
<accession>A0A0G1KUG7</accession>
<dbReference type="InterPro" id="IPR005823">
    <property type="entry name" value="Ribosomal_uL13_bac-type"/>
</dbReference>
<comment type="similarity">
    <text evidence="1 4 5">Belongs to the universal ribosomal protein uL13 family.</text>
</comment>
<dbReference type="InterPro" id="IPR036899">
    <property type="entry name" value="Ribosomal_uL13_sf"/>
</dbReference>
<dbReference type="PANTHER" id="PTHR11545">
    <property type="entry name" value="RIBOSOMAL PROTEIN L13"/>
    <property type="match status" value="1"/>
</dbReference>
<dbReference type="InterPro" id="IPR023563">
    <property type="entry name" value="Ribosomal_uL13_CS"/>
</dbReference>
<comment type="function">
    <text evidence="4 6">This protein is one of the early assembly proteins of the 50S ribosomal subunit, although it is not seen to bind rRNA by itself. It is important during the early stages of 50S assembly.</text>
</comment>
<dbReference type="GO" id="GO:0003735">
    <property type="term" value="F:structural constituent of ribosome"/>
    <property type="evidence" value="ECO:0007669"/>
    <property type="project" value="InterPro"/>
</dbReference>
<dbReference type="PIRSF" id="PIRSF002181">
    <property type="entry name" value="Ribosomal_L13"/>
    <property type="match status" value="1"/>
</dbReference>
<keyword evidence="2 4" id="KW-0689">Ribosomal protein</keyword>
<dbReference type="GO" id="GO:0003729">
    <property type="term" value="F:mRNA binding"/>
    <property type="evidence" value="ECO:0007669"/>
    <property type="project" value="TreeGrafter"/>
</dbReference>
<dbReference type="GO" id="GO:0006412">
    <property type="term" value="P:translation"/>
    <property type="evidence" value="ECO:0007669"/>
    <property type="project" value="UniProtKB-UniRule"/>
</dbReference>
<gene>
    <name evidence="4 6" type="primary">rplM</name>
    <name evidence="7" type="ORF">VE97_C0005G0013</name>
</gene>
<evidence type="ECO:0000256" key="2">
    <source>
        <dbReference type="ARBA" id="ARBA00022980"/>
    </source>
</evidence>
<comment type="subunit">
    <text evidence="4">Part of the 50S ribosomal subunit.</text>
</comment>
<name>A0A0G1KUG7_UNCK3</name>
<dbReference type="GO" id="GO:0022625">
    <property type="term" value="C:cytosolic large ribosomal subunit"/>
    <property type="evidence" value="ECO:0007669"/>
    <property type="project" value="TreeGrafter"/>
</dbReference>
<proteinExistence type="inferred from homology"/>
<evidence type="ECO:0000256" key="5">
    <source>
        <dbReference type="RuleBase" id="RU003877"/>
    </source>
</evidence>
<evidence type="ECO:0000256" key="4">
    <source>
        <dbReference type="HAMAP-Rule" id="MF_01366"/>
    </source>
</evidence>
<dbReference type="PANTHER" id="PTHR11545:SF2">
    <property type="entry name" value="LARGE RIBOSOMAL SUBUNIT PROTEIN UL13M"/>
    <property type="match status" value="1"/>
</dbReference>
<dbReference type="AlphaFoldDB" id="A0A0G1KUG7"/>
<dbReference type="InterPro" id="IPR005822">
    <property type="entry name" value="Ribosomal_uL13"/>
</dbReference>